<reference evidence="3" key="1">
    <citation type="submission" date="2019-11" db="EMBL/GenBank/DDBJ databases">
        <title>Microbial mats filling the niche in hypersaline microbial mats.</title>
        <authorList>
            <person name="Wong H.L."/>
            <person name="Macleod F.I."/>
            <person name="White R.A. III"/>
            <person name="Burns B.P."/>
        </authorList>
    </citation>
    <scope>NUCLEOTIDE SEQUENCE</scope>
    <source>
        <strain evidence="3">Rbin_158</strain>
    </source>
</reference>
<evidence type="ECO:0000313" key="3">
    <source>
        <dbReference type="EMBL" id="MBD3325720.1"/>
    </source>
</evidence>
<feature type="coiled-coil region" evidence="1">
    <location>
        <begin position="322"/>
        <end position="427"/>
    </location>
</feature>
<accession>A0A9D5JX32</accession>
<proteinExistence type="predicted"/>
<name>A0A9D5JX32_9BACT</name>
<keyword evidence="1" id="KW-0175">Coiled coil</keyword>
<sequence>HPKIYSWDVVDALNIPPGKVGVLTRKIGDAAPAGQRLVPRDSNYRGIIREVLEPGIQYLHPYMYNWQIVDAVNIPPGKVGVLTRKIGDSPPTGAILVDRKSTYQGIIKEVLEPGMYYLNPYEFEVEVTDAVAIPDGFVGVMIAKTGKPTPEDQLLVTEGFRGTRRDYLKPGLYYINPYEFDIVPIDTRQQKYEMTAAPDQGDTAFSDEITFLSNDGFRISIDVTVLYEVQPEKAPKVVATLGKNLDDIKTKIIRPGSRSFARLEGSMLQAVEFVNGETRKVFQEKLADSLQQEGARAQINVVNTFVRNYTIPEELLEPIRFKEIAEKQKEQYVEEQKREEQQAQLARQKALVEQQSQKIKAETDKIVAETKAEEQKRVAIIRGEQMLEVARLEKQAAEEEKQKQIALGEGEARRRELLIQADNLEELRLNIYKEVMTRFASEIGKQKWVPDVIIGGGGTAAGGDVSGSLTNILNMLSLMVTNQLDLQRGQSQIVSPQPVSEPE</sequence>
<feature type="non-terminal residue" evidence="3">
    <location>
        <position position="1"/>
    </location>
</feature>
<dbReference type="InterPro" id="IPR001107">
    <property type="entry name" value="Band_7"/>
</dbReference>
<evidence type="ECO:0000259" key="2">
    <source>
        <dbReference type="Pfam" id="PF01145"/>
    </source>
</evidence>
<gene>
    <name evidence="3" type="ORF">GF339_14130</name>
</gene>
<protein>
    <recommendedName>
        <fullName evidence="2">Band 7 domain-containing protein</fullName>
    </recommendedName>
</protein>
<dbReference type="Proteomes" id="UP000649604">
    <property type="component" value="Unassembled WGS sequence"/>
</dbReference>
<comment type="caution">
    <text evidence="3">The sequence shown here is derived from an EMBL/GenBank/DDBJ whole genome shotgun (WGS) entry which is preliminary data.</text>
</comment>
<evidence type="ECO:0000256" key="1">
    <source>
        <dbReference type="SAM" id="Coils"/>
    </source>
</evidence>
<organism evidence="3 4">
    <name type="scientific">candidate division KSB3 bacterium</name>
    <dbReference type="NCBI Taxonomy" id="2044937"/>
    <lineage>
        <taxon>Bacteria</taxon>
        <taxon>candidate division KSB3</taxon>
    </lineage>
</organism>
<feature type="domain" description="Band 7" evidence="2">
    <location>
        <begin position="134"/>
        <end position="339"/>
    </location>
</feature>
<evidence type="ECO:0000313" key="4">
    <source>
        <dbReference type="Proteomes" id="UP000649604"/>
    </source>
</evidence>
<dbReference type="EMBL" id="WJJP01000456">
    <property type="protein sequence ID" value="MBD3325720.1"/>
    <property type="molecule type" value="Genomic_DNA"/>
</dbReference>
<dbReference type="AlphaFoldDB" id="A0A9D5JX32"/>
<dbReference type="Pfam" id="PF01145">
    <property type="entry name" value="Band_7"/>
    <property type="match status" value="1"/>
</dbReference>